<dbReference type="FunFam" id="3.40.50.1260:FF:000031">
    <property type="entry name" value="Phosphoglycerate kinase 1"/>
    <property type="match status" value="1"/>
</dbReference>
<dbReference type="PRINTS" id="PR00477">
    <property type="entry name" value="PHGLYCKINASE"/>
</dbReference>
<dbReference type="FunFam" id="3.40.50.1260:FF:000006">
    <property type="entry name" value="Phosphoglycerate kinase"/>
    <property type="match status" value="1"/>
</dbReference>
<evidence type="ECO:0000256" key="3">
    <source>
        <dbReference type="ARBA" id="ARBA00008982"/>
    </source>
</evidence>
<keyword evidence="10 13" id="KW-0418">Kinase</keyword>
<evidence type="ECO:0000256" key="14">
    <source>
        <dbReference type="PIRSR" id="PIRSR000724-1"/>
    </source>
</evidence>
<keyword evidence="8 13" id="KW-0808">Transferase</keyword>
<evidence type="ECO:0000256" key="5">
    <source>
        <dbReference type="ARBA" id="ARBA00013061"/>
    </source>
</evidence>
<comment type="caution">
    <text evidence="17">The sequence shown here is derived from an EMBL/GenBank/DDBJ whole genome shotgun (WGS) entry which is preliminary data.</text>
</comment>
<evidence type="ECO:0000313" key="17">
    <source>
        <dbReference type="EMBL" id="OSQ39431.1"/>
    </source>
</evidence>
<comment type="subcellular location">
    <subcellularLocation>
        <location evidence="13">Cytoplasm</location>
    </subcellularLocation>
</comment>
<dbReference type="AlphaFoldDB" id="A0A1Y2L1U3"/>
<dbReference type="RefSeq" id="WP_085580176.1">
    <property type="nucleotide sequence ID" value="NZ_JFKA01000002.1"/>
</dbReference>
<proteinExistence type="inferred from homology"/>
<dbReference type="GO" id="GO:0005524">
    <property type="term" value="F:ATP binding"/>
    <property type="evidence" value="ECO:0007669"/>
    <property type="project" value="UniProtKB-KW"/>
</dbReference>
<dbReference type="SUPFAM" id="SSF53748">
    <property type="entry name" value="Phosphoglycerate kinase"/>
    <property type="match status" value="1"/>
</dbReference>
<comment type="pathway">
    <text evidence="2 13">Carbohydrate degradation; glycolysis; pyruvate from D-glyceraldehyde 3-phosphate: step 2/5.</text>
</comment>
<evidence type="ECO:0000256" key="16">
    <source>
        <dbReference type="RuleBase" id="RU000532"/>
    </source>
</evidence>
<dbReference type="PANTHER" id="PTHR11406">
    <property type="entry name" value="PHOSPHOGLYCERATE KINASE"/>
    <property type="match status" value="1"/>
</dbReference>
<feature type="binding site" evidence="14">
    <location>
        <position position="152"/>
    </location>
    <ligand>
        <name>(2R)-3-phosphoglycerate</name>
        <dbReference type="ChEBI" id="CHEBI:58272"/>
    </ligand>
</feature>
<evidence type="ECO:0000256" key="15">
    <source>
        <dbReference type="PIRSR" id="PIRSR000724-2"/>
    </source>
</evidence>
<evidence type="ECO:0000256" key="2">
    <source>
        <dbReference type="ARBA" id="ARBA00004838"/>
    </source>
</evidence>
<comment type="subunit">
    <text evidence="4 13">Monomer.</text>
</comment>
<dbReference type="GO" id="GO:0006096">
    <property type="term" value="P:glycolytic process"/>
    <property type="evidence" value="ECO:0007669"/>
    <property type="project" value="UniProtKB-UniRule"/>
</dbReference>
<feature type="binding site" evidence="14">
    <location>
        <position position="37"/>
    </location>
    <ligand>
        <name>(2R)-3-phosphoglycerate</name>
        <dbReference type="ChEBI" id="CHEBI:58272"/>
    </ligand>
</feature>
<keyword evidence="18" id="KW-1185">Reference proteome</keyword>
<keyword evidence="12 13" id="KW-0324">Glycolysis</keyword>
<dbReference type="Gene3D" id="3.40.50.1260">
    <property type="entry name" value="Phosphoglycerate kinase, N-terminal domain"/>
    <property type="match status" value="2"/>
</dbReference>
<name>A0A1Y2L1U3_9PROT</name>
<feature type="binding site" evidence="13">
    <location>
        <position position="37"/>
    </location>
    <ligand>
        <name>substrate</name>
    </ligand>
</feature>
<sequence>MADFNTLDGVSVAGKRVLLRADLNVPMKDGAVSDTTRIDRTVPGLIELADAGARVVVITHFGRPKGQRVAEMSLKPVADALAKQLGRPVAFADDCIGQAAGDVVNGLKDGDIALLENLRYHAGEEKNDPAFVDELAKLGDIFVNDAFSCAHRAHASTEGLARKLPAYAGRLMQIELEALGKALEAPKHPVMAIVGGAKISTKLDLLGNLVERVDQLVIGGGMANTFLAAKGVDVGKSLCEHDLLATAREIFAKAEAANCEIVLPVDGLVAKEFKENADHVVSDLKAIDADGMILDAGPATIADLNKRLESCETLVWNGPLGAFEITPFDTATVSVAQHAAKLTKAGKLLSVAGGGDTVAALRHAGVDADFSYISTAGGAFLEWLEGKVLPGVAALRQN</sequence>
<dbReference type="UniPathway" id="UPA00109">
    <property type="reaction ID" value="UER00185"/>
</dbReference>
<dbReference type="InterPro" id="IPR015911">
    <property type="entry name" value="Phosphoglycerate_kinase_CS"/>
</dbReference>
<keyword evidence="9 13" id="KW-0547">Nucleotide-binding</keyword>
<evidence type="ECO:0000256" key="1">
    <source>
        <dbReference type="ARBA" id="ARBA00000642"/>
    </source>
</evidence>
<evidence type="ECO:0000256" key="9">
    <source>
        <dbReference type="ARBA" id="ARBA00022741"/>
    </source>
</evidence>
<evidence type="ECO:0000256" key="13">
    <source>
        <dbReference type="HAMAP-Rule" id="MF_00145"/>
    </source>
</evidence>
<evidence type="ECO:0000256" key="10">
    <source>
        <dbReference type="ARBA" id="ARBA00022777"/>
    </source>
</evidence>
<dbReference type="GO" id="GO:0005829">
    <property type="term" value="C:cytosol"/>
    <property type="evidence" value="ECO:0007669"/>
    <property type="project" value="TreeGrafter"/>
</dbReference>
<comment type="caution">
    <text evidence="13">Lacks conserved residue(s) required for the propagation of feature annotation.</text>
</comment>
<dbReference type="Proteomes" id="UP000193391">
    <property type="component" value="Unassembled WGS sequence"/>
</dbReference>
<feature type="binding site" evidence="13 15">
    <location>
        <position position="202"/>
    </location>
    <ligand>
        <name>ATP</name>
        <dbReference type="ChEBI" id="CHEBI:30616"/>
    </ligand>
</feature>
<dbReference type="GO" id="GO:0006094">
    <property type="term" value="P:gluconeogenesis"/>
    <property type="evidence" value="ECO:0007669"/>
    <property type="project" value="TreeGrafter"/>
</dbReference>
<feature type="binding site" evidence="13 14">
    <location>
        <begin position="22"/>
        <end position="24"/>
    </location>
    <ligand>
        <name>substrate</name>
    </ligand>
</feature>
<feature type="binding site" evidence="13">
    <location>
        <position position="152"/>
    </location>
    <ligand>
        <name>substrate</name>
    </ligand>
</feature>
<feature type="binding site" evidence="14">
    <location>
        <position position="119"/>
    </location>
    <ligand>
        <name>(2R)-3-phosphoglycerate</name>
        <dbReference type="ChEBI" id="CHEBI:58272"/>
    </ligand>
</feature>
<protein>
    <recommendedName>
        <fullName evidence="6 13">Phosphoglycerate kinase</fullName>
        <ecNumber evidence="5 13">2.7.2.3</ecNumber>
    </recommendedName>
</protein>
<dbReference type="GO" id="GO:0043531">
    <property type="term" value="F:ADP binding"/>
    <property type="evidence" value="ECO:0007669"/>
    <property type="project" value="TreeGrafter"/>
</dbReference>
<evidence type="ECO:0000256" key="6">
    <source>
        <dbReference type="ARBA" id="ARBA00016471"/>
    </source>
</evidence>
<dbReference type="OrthoDB" id="9808460at2"/>
<accession>A0A1Y2L1U3</accession>
<dbReference type="PIRSF" id="PIRSF000724">
    <property type="entry name" value="Pgk"/>
    <property type="match status" value="1"/>
</dbReference>
<organism evidence="17 18">
    <name type="scientific">Thalassospira mesophila</name>
    <dbReference type="NCBI Taxonomy" id="1293891"/>
    <lineage>
        <taxon>Bacteria</taxon>
        <taxon>Pseudomonadati</taxon>
        <taxon>Pseudomonadota</taxon>
        <taxon>Alphaproteobacteria</taxon>
        <taxon>Rhodospirillales</taxon>
        <taxon>Thalassospiraceae</taxon>
        <taxon>Thalassospira</taxon>
    </lineage>
</organism>
<dbReference type="InterPro" id="IPR015824">
    <property type="entry name" value="Phosphoglycerate_kinase_N"/>
</dbReference>
<feature type="binding site" evidence="13">
    <location>
        <position position="119"/>
    </location>
    <ligand>
        <name>substrate</name>
    </ligand>
</feature>
<dbReference type="InterPro" id="IPR036043">
    <property type="entry name" value="Phosphoglycerate_kinase_sf"/>
</dbReference>
<dbReference type="InterPro" id="IPR001576">
    <property type="entry name" value="Phosphoglycerate_kinase"/>
</dbReference>
<feature type="binding site" evidence="13 15">
    <location>
        <position position="324"/>
    </location>
    <ligand>
        <name>ATP</name>
        <dbReference type="ChEBI" id="CHEBI:30616"/>
    </ligand>
</feature>
<evidence type="ECO:0000256" key="8">
    <source>
        <dbReference type="ARBA" id="ARBA00022679"/>
    </source>
</evidence>
<evidence type="ECO:0000313" key="18">
    <source>
        <dbReference type="Proteomes" id="UP000193391"/>
    </source>
</evidence>
<gene>
    <name evidence="13 17" type="primary">pgk</name>
    <name evidence="17" type="ORF">TMES_05095</name>
</gene>
<comment type="similarity">
    <text evidence="3 13 16">Belongs to the phosphoglycerate kinase family.</text>
</comment>
<dbReference type="HAMAP" id="MF_00145">
    <property type="entry name" value="Phosphoglyc_kinase"/>
    <property type="match status" value="1"/>
</dbReference>
<dbReference type="STRING" id="1293891.TMES_05095"/>
<comment type="catalytic activity">
    <reaction evidence="1 13 16">
        <text>(2R)-3-phosphoglycerate + ATP = (2R)-3-phospho-glyceroyl phosphate + ADP</text>
        <dbReference type="Rhea" id="RHEA:14801"/>
        <dbReference type="ChEBI" id="CHEBI:30616"/>
        <dbReference type="ChEBI" id="CHEBI:57604"/>
        <dbReference type="ChEBI" id="CHEBI:58272"/>
        <dbReference type="ChEBI" id="CHEBI:456216"/>
        <dbReference type="EC" id="2.7.2.3"/>
    </reaction>
</comment>
<feature type="binding site" evidence="13 15">
    <location>
        <begin position="354"/>
        <end position="357"/>
    </location>
    <ligand>
        <name>ATP</name>
        <dbReference type="ChEBI" id="CHEBI:30616"/>
    </ligand>
</feature>
<evidence type="ECO:0000256" key="11">
    <source>
        <dbReference type="ARBA" id="ARBA00022840"/>
    </source>
</evidence>
<dbReference type="Pfam" id="PF00162">
    <property type="entry name" value="PGK"/>
    <property type="match status" value="1"/>
</dbReference>
<evidence type="ECO:0000256" key="4">
    <source>
        <dbReference type="ARBA" id="ARBA00011245"/>
    </source>
</evidence>
<evidence type="ECO:0000256" key="7">
    <source>
        <dbReference type="ARBA" id="ARBA00022490"/>
    </source>
</evidence>
<dbReference type="PROSITE" id="PS00111">
    <property type="entry name" value="PGLYCERATE_KINASE"/>
    <property type="match status" value="1"/>
</dbReference>
<dbReference type="GO" id="GO:0004618">
    <property type="term" value="F:phosphoglycerate kinase activity"/>
    <property type="evidence" value="ECO:0007669"/>
    <property type="project" value="UniProtKB-UniRule"/>
</dbReference>
<dbReference type="PANTHER" id="PTHR11406:SF23">
    <property type="entry name" value="PHOSPHOGLYCERATE KINASE 1, CHLOROPLASTIC-RELATED"/>
    <property type="match status" value="1"/>
</dbReference>
<reference evidence="17 18" key="1">
    <citation type="submission" date="2014-03" db="EMBL/GenBank/DDBJ databases">
        <title>The draft genome sequence of Thalassospira mesophila JCM 18969.</title>
        <authorList>
            <person name="Lai Q."/>
            <person name="Shao Z."/>
        </authorList>
    </citation>
    <scope>NUCLEOTIDE SEQUENCE [LARGE SCALE GENOMIC DNA]</scope>
    <source>
        <strain evidence="17 18">JCM 18969</strain>
    </source>
</reference>
<dbReference type="EMBL" id="JFKA01000002">
    <property type="protein sequence ID" value="OSQ39431.1"/>
    <property type="molecule type" value="Genomic_DNA"/>
</dbReference>
<keyword evidence="7 13" id="KW-0963">Cytoplasm</keyword>
<dbReference type="EC" id="2.7.2.3" evidence="5 13"/>
<feature type="binding site" evidence="13 14">
    <location>
        <begin position="60"/>
        <end position="63"/>
    </location>
    <ligand>
        <name>substrate</name>
    </ligand>
</feature>
<evidence type="ECO:0000256" key="12">
    <source>
        <dbReference type="ARBA" id="ARBA00023152"/>
    </source>
</evidence>
<keyword evidence="11 13" id="KW-0067">ATP-binding</keyword>